<dbReference type="PROSITE" id="PS51257">
    <property type="entry name" value="PROKAR_LIPOPROTEIN"/>
    <property type="match status" value="1"/>
</dbReference>
<accession>A0A412TPU7</accession>
<feature type="signal peptide" evidence="1">
    <location>
        <begin position="1"/>
        <end position="20"/>
    </location>
</feature>
<protein>
    <recommendedName>
        <fullName evidence="4">Cytochrome c domain-containing protein</fullName>
    </recommendedName>
</protein>
<evidence type="ECO:0000313" key="2">
    <source>
        <dbReference type="EMBL" id="RGU55855.1"/>
    </source>
</evidence>
<dbReference type="RefSeq" id="WP_022159836.1">
    <property type="nucleotide sequence ID" value="NZ_CABJFF010000018.1"/>
</dbReference>
<evidence type="ECO:0000313" key="3">
    <source>
        <dbReference type="Proteomes" id="UP000284243"/>
    </source>
</evidence>
<dbReference type="AlphaFoldDB" id="A0A412TPU7"/>
<comment type="caution">
    <text evidence="2">The sequence shown here is derived from an EMBL/GenBank/DDBJ whole genome shotgun (WGS) entry which is preliminary data.</text>
</comment>
<name>A0A412TPU7_9BACT</name>
<reference evidence="2 3" key="1">
    <citation type="submission" date="2018-08" db="EMBL/GenBank/DDBJ databases">
        <title>A genome reference for cultivated species of the human gut microbiota.</title>
        <authorList>
            <person name="Zou Y."/>
            <person name="Xue W."/>
            <person name="Luo G."/>
        </authorList>
    </citation>
    <scope>NUCLEOTIDE SEQUENCE [LARGE SCALE GENOMIC DNA]</scope>
    <source>
        <strain evidence="2 3">AF16-14</strain>
    </source>
</reference>
<dbReference type="Proteomes" id="UP000284243">
    <property type="component" value="Unassembled WGS sequence"/>
</dbReference>
<keyword evidence="1" id="KW-0732">Signal</keyword>
<organism evidence="2 3">
    <name type="scientific">Odoribacter splanchnicus</name>
    <dbReference type="NCBI Taxonomy" id="28118"/>
    <lineage>
        <taxon>Bacteria</taxon>
        <taxon>Pseudomonadati</taxon>
        <taxon>Bacteroidota</taxon>
        <taxon>Bacteroidia</taxon>
        <taxon>Bacteroidales</taxon>
        <taxon>Odoribacteraceae</taxon>
        <taxon>Odoribacter</taxon>
    </lineage>
</organism>
<dbReference type="EMBL" id="QRYC01000014">
    <property type="protein sequence ID" value="RGU55855.1"/>
    <property type="molecule type" value="Genomic_DNA"/>
</dbReference>
<proteinExistence type="predicted"/>
<feature type="chain" id="PRO_5019452094" description="Cytochrome c domain-containing protein" evidence="1">
    <location>
        <begin position="21"/>
        <end position="245"/>
    </location>
</feature>
<evidence type="ECO:0008006" key="4">
    <source>
        <dbReference type="Google" id="ProtNLM"/>
    </source>
</evidence>
<sequence>MKRYLLYMLLFLTWSLIACDDGKIYDETVIVTGEGRTLKLTGQITGVESWPEEYSVVVAGFGDGEFAVASKSVPASAADGEELEVTLSGISDEVKQVELCVINKLRRKIVSFYQLDCSTISDTIKMEVGTINAGMFHCIQQEVFNNSCTTCHGGSTSAGAGLYLTEGKSYTALVGKKAVKDKAGSLLVKPGEASASFLHKVLNTDVSKGWRIDHSDLGLMPALLTMIDNWIDAGAVEDEPILPAE</sequence>
<evidence type="ECO:0000256" key="1">
    <source>
        <dbReference type="SAM" id="SignalP"/>
    </source>
</evidence>
<gene>
    <name evidence="2" type="ORF">DWW57_11225</name>
</gene>